<organism evidence="3 4">
    <name type="scientific">Romboutsia sedimentorum</name>
    <dbReference type="NCBI Taxonomy" id="1368474"/>
    <lineage>
        <taxon>Bacteria</taxon>
        <taxon>Bacillati</taxon>
        <taxon>Bacillota</taxon>
        <taxon>Clostridia</taxon>
        <taxon>Peptostreptococcales</taxon>
        <taxon>Peptostreptococcaceae</taxon>
        <taxon>Romboutsia</taxon>
    </lineage>
</organism>
<feature type="domain" description="GFO/IDH/MocA-like oxidoreductase" evidence="2">
    <location>
        <begin position="138"/>
        <end position="219"/>
    </location>
</feature>
<name>A0ABT7E9Z5_9FIRM</name>
<dbReference type="PANTHER" id="PTHR43054">
    <property type="match status" value="1"/>
</dbReference>
<gene>
    <name evidence="3" type="ORF">QOZ84_09310</name>
</gene>
<dbReference type="EMBL" id="JASKYM010000003">
    <property type="protein sequence ID" value="MDK2563746.1"/>
    <property type="molecule type" value="Genomic_DNA"/>
</dbReference>
<evidence type="ECO:0000313" key="3">
    <source>
        <dbReference type="EMBL" id="MDK2563746.1"/>
    </source>
</evidence>
<protein>
    <submittedName>
        <fullName evidence="3">Gfo/Idh/MocA family oxidoreductase</fullName>
    </submittedName>
</protein>
<feature type="domain" description="Gfo/Idh/MocA-like oxidoreductase N-terminal" evidence="1">
    <location>
        <begin position="2"/>
        <end position="117"/>
    </location>
</feature>
<dbReference type="Gene3D" id="3.30.360.10">
    <property type="entry name" value="Dihydrodipicolinate Reductase, domain 2"/>
    <property type="match status" value="1"/>
</dbReference>
<evidence type="ECO:0000259" key="2">
    <source>
        <dbReference type="Pfam" id="PF22725"/>
    </source>
</evidence>
<dbReference type="Pfam" id="PF01408">
    <property type="entry name" value="GFO_IDH_MocA"/>
    <property type="match status" value="1"/>
</dbReference>
<proteinExistence type="predicted"/>
<dbReference type="PANTHER" id="PTHR43054:SF1">
    <property type="entry name" value="SCYLLO-INOSITOL 2-DEHYDROGENASE (NADP(+)) IOLU"/>
    <property type="match status" value="1"/>
</dbReference>
<dbReference type="Proteomes" id="UP001301012">
    <property type="component" value="Unassembled WGS sequence"/>
</dbReference>
<comment type="caution">
    <text evidence="3">The sequence shown here is derived from an EMBL/GenBank/DDBJ whole genome shotgun (WGS) entry which is preliminary data.</text>
</comment>
<evidence type="ECO:0000259" key="1">
    <source>
        <dbReference type="Pfam" id="PF01408"/>
    </source>
</evidence>
<evidence type="ECO:0000313" key="4">
    <source>
        <dbReference type="Proteomes" id="UP001301012"/>
    </source>
</evidence>
<accession>A0ABT7E9Z5</accession>
<dbReference type="RefSeq" id="WP_284132683.1">
    <property type="nucleotide sequence ID" value="NZ_JASKYM010000003.1"/>
</dbReference>
<dbReference type="SUPFAM" id="SSF55347">
    <property type="entry name" value="Glyceraldehyde-3-phosphate dehydrogenase-like, C-terminal domain"/>
    <property type="match status" value="1"/>
</dbReference>
<keyword evidence="4" id="KW-1185">Reference proteome</keyword>
<sequence>MKLGIIGTGMIVKEFLTITSYLDDIKVVAICGRKNSENTINELKNKYNIDNAFYNYDELLNSDVDTIYIALPNNLHFEFAKKAIEANKNVIVEKPITSTYKEALVLSNLAKEKGLFIFEAITNQYLPNYKKTKELLPKLGNIKIVQCNFSQYSSRYDKFKEGNILPVFDPEFSGGALMDLNIYNIHYVVGLFGKPKNVEYYANIERGIDTSGILVLDYKIFKCICIGAKDCKAPISNNIQGDNGCIHQDNPTNSCEKFELLMNDGTSLLIDENNYDHRMVNEFIEFADIIKNNDIEKCYKILAHTLIVSEIQTIARQKSGIVFKADMNII</sequence>
<dbReference type="InterPro" id="IPR036291">
    <property type="entry name" value="NAD(P)-bd_dom_sf"/>
</dbReference>
<dbReference type="SUPFAM" id="SSF51735">
    <property type="entry name" value="NAD(P)-binding Rossmann-fold domains"/>
    <property type="match status" value="1"/>
</dbReference>
<dbReference type="InterPro" id="IPR055170">
    <property type="entry name" value="GFO_IDH_MocA-like_dom"/>
</dbReference>
<dbReference type="Pfam" id="PF22725">
    <property type="entry name" value="GFO_IDH_MocA_C3"/>
    <property type="match status" value="1"/>
</dbReference>
<dbReference type="InterPro" id="IPR000683">
    <property type="entry name" value="Gfo/Idh/MocA-like_OxRdtase_N"/>
</dbReference>
<reference evidence="3 4" key="1">
    <citation type="submission" date="2023-05" db="EMBL/GenBank/DDBJ databases">
        <title>Rombocin, a short stable natural nisin variant, displays selective antimicrobial activity against Listeria monocytogenes and employs dual mode of action to kill target bacterial strains.</title>
        <authorList>
            <person name="Wambui J."/>
            <person name="Stephan R."/>
            <person name="Kuipers O.P."/>
        </authorList>
    </citation>
    <scope>NUCLEOTIDE SEQUENCE [LARGE SCALE GENOMIC DNA]</scope>
    <source>
        <strain evidence="3 4">RC002</strain>
    </source>
</reference>
<dbReference type="Gene3D" id="3.40.50.720">
    <property type="entry name" value="NAD(P)-binding Rossmann-like Domain"/>
    <property type="match status" value="1"/>
</dbReference>